<evidence type="ECO:0000256" key="1">
    <source>
        <dbReference type="ARBA" id="ARBA00022741"/>
    </source>
</evidence>
<geneLocation type="plasmid" evidence="6 7">
    <name>unnamed2</name>
</geneLocation>
<keyword evidence="2" id="KW-0067">ATP-binding</keyword>
<dbReference type="PANTHER" id="PTHR42960">
    <property type="entry name" value="YCF46 PROTEIN"/>
    <property type="match status" value="1"/>
</dbReference>
<keyword evidence="1" id="KW-0547">Nucleotide-binding</keyword>
<evidence type="ECO:0000256" key="2">
    <source>
        <dbReference type="ARBA" id="ARBA00022840"/>
    </source>
</evidence>
<dbReference type="KEGG" id="prz:GZH47_33255"/>
<dbReference type="Proteomes" id="UP000479114">
    <property type="component" value="Plasmid unnamed2"/>
</dbReference>
<evidence type="ECO:0000313" key="7">
    <source>
        <dbReference type="Proteomes" id="UP000479114"/>
    </source>
</evidence>
<accession>A0A6C0PCK4</accession>
<dbReference type="Pfam" id="PF00004">
    <property type="entry name" value="AAA"/>
    <property type="match status" value="1"/>
</dbReference>
<dbReference type="GO" id="GO:0016887">
    <property type="term" value="F:ATP hydrolysis activity"/>
    <property type="evidence" value="ECO:0007669"/>
    <property type="project" value="InterPro"/>
</dbReference>
<gene>
    <name evidence="6" type="ORF">GZH47_33255</name>
</gene>
<dbReference type="InterPro" id="IPR027417">
    <property type="entry name" value="P-loop_NTPase"/>
</dbReference>
<proteinExistence type="inferred from homology"/>
<dbReference type="Gene3D" id="1.10.8.60">
    <property type="match status" value="1"/>
</dbReference>
<dbReference type="PANTHER" id="PTHR42960:SF1">
    <property type="entry name" value="YCF46 PROTEIN"/>
    <property type="match status" value="1"/>
</dbReference>
<dbReference type="GO" id="GO:0005524">
    <property type="term" value="F:ATP binding"/>
    <property type="evidence" value="ECO:0007669"/>
    <property type="project" value="UniProtKB-KW"/>
</dbReference>
<feature type="domain" description="AAA+ ATPase" evidence="5">
    <location>
        <begin position="267"/>
        <end position="404"/>
    </location>
</feature>
<comment type="similarity">
    <text evidence="3">Belongs to the AAA ATPase family. Highly divergent.</text>
</comment>
<evidence type="ECO:0000256" key="4">
    <source>
        <dbReference type="ARBA" id="ARBA00040480"/>
    </source>
</evidence>
<dbReference type="InterPro" id="IPR052381">
    <property type="entry name" value="AAA_domain_protein"/>
</dbReference>
<protein>
    <recommendedName>
        <fullName evidence="4">Uncharacterized AAA domain-containing protein ycf46</fullName>
    </recommendedName>
</protein>
<dbReference type="EMBL" id="CP048288">
    <property type="protein sequence ID" value="QHW35763.1"/>
    <property type="molecule type" value="Genomic_DNA"/>
</dbReference>
<organism evidence="6 7">
    <name type="scientific">Paenibacillus rhizovicinus</name>
    <dbReference type="NCBI Taxonomy" id="2704463"/>
    <lineage>
        <taxon>Bacteria</taxon>
        <taxon>Bacillati</taxon>
        <taxon>Bacillota</taxon>
        <taxon>Bacilli</taxon>
        <taxon>Bacillales</taxon>
        <taxon>Paenibacillaceae</taxon>
        <taxon>Paenibacillus</taxon>
    </lineage>
</organism>
<dbReference type="InterPro" id="IPR003959">
    <property type="entry name" value="ATPase_AAA_core"/>
</dbReference>
<reference evidence="6 7" key="1">
    <citation type="submission" date="2020-02" db="EMBL/GenBank/DDBJ databases">
        <title>Paenibacillus sp. nov., isolated from rhizosphere soil of tomato.</title>
        <authorList>
            <person name="Weon H.-Y."/>
            <person name="Lee S.A."/>
        </authorList>
    </citation>
    <scope>NUCLEOTIDE SEQUENCE [LARGE SCALE GENOMIC DNA]</scope>
    <source>
        <strain evidence="6 7">14171R-81</strain>
        <plasmid evidence="6 7">unnamed2</plasmid>
    </source>
</reference>
<name>A0A6C0PCK4_9BACL</name>
<sequence length="551" mass="61979">MTTAAASMLVSGMEEIQILLNSRRRLILVQTYEEERFTEDMKSLIEARSYKGLSWTASSGLRDVITREPAKEQMTDPIKMLQHIMDTKDQTVFILKDFHDIWDNKMAKRKLRDVIEWPDNMYKPIIIVAPQCQIPTELEKLVTLVKYDLPDRRRVTEHLESLEAYLQSKDLALPTGREREAIINALVGMTDSEVTNVLKKSVAKHKAIVLAEIVAEKEQVIRKTGLLEYITKLGDMGNVGGMDVVKSWLTDAYFAFDPEARNFGVDPVRGAVLAGWPGAGKSLFAKATAFMWNLPLLKMNMSDIMDSRVGQSEKNIARALKLAEAVSPCVLWIDELEKGLAGIASSDKSDSGTLSRVVQELLTWLSEKEAPVFVIATANDVTKLPPELTRAGRFDEVFFVSLPHDKEREQILSIHLQKRGYQIVDTVPEIGSGKFSVVEIAELASRMKDFSGAEIEQVVAESGRRAYASFKKNERTVHHIQPEDLVFQIETIVPLAKRNPQLLADLRNWAKHSAKCASSEEHNFLHKDYKAEGKSKLRVIGGGFEDLDLEN</sequence>
<dbReference type="InterPro" id="IPR003593">
    <property type="entry name" value="AAA+_ATPase"/>
</dbReference>
<dbReference type="AlphaFoldDB" id="A0A6C0PCK4"/>
<evidence type="ECO:0000256" key="3">
    <source>
        <dbReference type="ARBA" id="ARBA00038088"/>
    </source>
</evidence>
<evidence type="ECO:0000313" key="6">
    <source>
        <dbReference type="EMBL" id="QHW35763.1"/>
    </source>
</evidence>
<dbReference type="RefSeq" id="WP_162645897.1">
    <property type="nucleotide sequence ID" value="NZ_CP048288.1"/>
</dbReference>
<dbReference type="SMART" id="SM00382">
    <property type="entry name" value="AAA"/>
    <property type="match status" value="1"/>
</dbReference>
<evidence type="ECO:0000259" key="5">
    <source>
        <dbReference type="SMART" id="SM00382"/>
    </source>
</evidence>
<keyword evidence="6" id="KW-0614">Plasmid</keyword>
<keyword evidence="7" id="KW-1185">Reference proteome</keyword>
<dbReference type="SUPFAM" id="SSF52540">
    <property type="entry name" value="P-loop containing nucleoside triphosphate hydrolases"/>
    <property type="match status" value="1"/>
</dbReference>
<dbReference type="Gene3D" id="3.40.50.300">
    <property type="entry name" value="P-loop containing nucleotide triphosphate hydrolases"/>
    <property type="match status" value="1"/>
</dbReference>